<keyword evidence="2" id="KW-1185">Reference proteome</keyword>
<evidence type="ECO:0000313" key="2">
    <source>
        <dbReference type="Proteomes" id="UP001227268"/>
    </source>
</evidence>
<protein>
    <submittedName>
        <fullName evidence="1">Uncharacterized protein</fullName>
    </submittedName>
</protein>
<proteinExistence type="predicted"/>
<name>A0ACC2VTH9_9TREE</name>
<comment type="caution">
    <text evidence="1">The sequence shown here is derived from an EMBL/GenBank/DDBJ whole genome shotgun (WGS) entry which is preliminary data.</text>
</comment>
<gene>
    <name evidence="1" type="ORF">QFC21_002823</name>
</gene>
<accession>A0ACC2VTH9</accession>
<evidence type="ECO:0000313" key="1">
    <source>
        <dbReference type="EMBL" id="KAJ9102423.1"/>
    </source>
</evidence>
<dbReference type="EMBL" id="JASBWT010000008">
    <property type="protein sequence ID" value="KAJ9102423.1"/>
    <property type="molecule type" value="Genomic_DNA"/>
</dbReference>
<dbReference type="Proteomes" id="UP001227268">
    <property type="component" value="Unassembled WGS sequence"/>
</dbReference>
<reference evidence="1" key="1">
    <citation type="submission" date="2023-04" db="EMBL/GenBank/DDBJ databases">
        <title>Draft Genome sequencing of Naganishia species isolated from polar environments using Oxford Nanopore Technology.</title>
        <authorList>
            <person name="Leo P."/>
            <person name="Venkateswaran K."/>
        </authorList>
    </citation>
    <scope>NUCLEOTIDE SEQUENCE</scope>
    <source>
        <strain evidence="1">MNA-CCFEE 5423</strain>
    </source>
</reference>
<sequence>MSAPTSALPVLPHIGQPDYIPLLIKALQARHATNEFDSRIFLGILLVLIAGEKNLIVDVDVHSLIENYRDTLSTLPPFEDGGFNAETHARLMTQQVKIKIGQAEERVRHMVEFITGSIFGLASRSARVSTRGTTQELFGACEPSGEGHQRPPDSRSALQRDPAGLIMSTNLKEDQTSSDVTKKATEDNGSETTIPPVLILTKMHKGGTQLQAQIWETLNKRNIVWSHSGVTGRRDADASVPTRVDDSIEYSRDLPTGFFLVWIRLSVDKEKYVSPCLVRLSFLHFDLDPQLTNGQLPTLSSLFLSSLSFMHIYRVHGQEQMDQFALSCSVNMRKAAYTDDFHARSKKSRVVIDPVLDSEYIWVLRRLSNKTHMHPPLRLQVSDIVSSLISCTGVSTEVTSSSILDFKTFIRISRILFQPFAWKAELLNPDVNGRQYDQRRKLQEALDREEWYATAEDIARVWTNVFRHRTKLDQNSEQCLFALTGGTCVKPSTHLVPSPQNNVGDPIRDSLGTLEYKSLHASRLKPVDDVVPALFERVIARCAAESAV</sequence>
<organism evidence="1 2">
    <name type="scientific">Naganishia friedmannii</name>
    <dbReference type="NCBI Taxonomy" id="89922"/>
    <lineage>
        <taxon>Eukaryota</taxon>
        <taxon>Fungi</taxon>
        <taxon>Dikarya</taxon>
        <taxon>Basidiomycota</taxon>
        <taxon>Agaricomycotina</taxon>
        <taxon>Tremellomycetes</taxon>
        <taxon>Filobasidiales</taxon>
        <taxon>Filobasidiaceae</taxon>
        <taxon>Naganishia</taxon>
    </lineage>
</organism>